<evidence type="ECO:0000259" key="1">
    <source>
        <dbReference type="Pfam" id="PF00483"/>
    </source>
</evidence>
<dbReference type="Pfam" id="PF00483">
    <property type="entry name" value="NTP_transferase"/>
    <property type="match status" value="1"/>
</dbReference>
<feature type="domain" description="Nucleotidyl transferase" evidence="1">
    <location>
        <begin position="3"/>
        <end position="26"/>
    </location>
</feature>
<evidence type="ECO:0000313" key="2">
    <source>
        <dbReference type="EMBL" id="SVD08359.1"/>
    </source>
</evidence>
<dbReference type="SUPFAM" id="SSF53448">
    <property type="entry name" value="Nucleotide-diphospho-sugar transferases"/>
    <property type="match status" value="1"/>
</dbReference>
<proteinExistence type="predicted"/>
<gene>
    <name evidence="2" type="ORF">METZ01_LOCUS361213</name>
</gene>
<dbReference type="EMBL" id="UINC01128543">
    <property type="protein sequence ID" value="SVD08359.1"/>
    <property type="molecule type" value="Genomic_DNA"/>
</dbReference>
<feature type="non-terminal residue" evidence="2">
    <location>
        <position position="26"/>
    </location>
</feature>
<dbReference type="Gene3D" id="3.90.550.10">
    <property type="entry name" value="Spore Coat Polysaccharide Biosynthesis Protein SpsA, Chain A"/>
    <property type="match status" value="1"/>
</dbReference>
<dbReference type="AlphaFoldDB" id="A0A382SES4"/>
<protein>
    <recommendedName>
        <fullName evidence="1">Nucleotidyl transferase domain-containing protein</fullName>
    </recommendedName>
</protein>
<sequence>LNAIILAAGKGERLQPLTNNKPKCLV</sequence>
<dbReference type="InterPro" id="IPR029044">
    <property type="entry name" value="Nucleotide-diphossugar_trans"/>
</dbReference>
<accession>A0A382SES4</accession>
<feature type="non-terminal residue" evidence="2">
    <location>
        <position position="1"/>
    </location>
</feature>
<dbReference type="InterPro" id="IPR005835">
    <property type="entry name" value="NTP_transferase_dom"/>
</dbReference>
<reference evidence="2" key="1">
    <citation type="submission" date="2018-05" db="EMBL/GenBank/DDBJ databases">
        <authorList>
            <person name="Lanie J.A."/>
            <person name="Ng W.-L."/>
            <person name="Kazmierczak K.M."/>
            <person name="Andrzejewski T.M."/>
            <person name="Davidsen T.M."/>
            <person name="Wayne K.J."/>
            <person name="Tettelin H."/>
            <person name="Glass J.I."/>
            <person name="Rusch D."/>
            <person name="Podicherti R."/>
            <person name="Tsui H.-C.T."/>
            <person name="Winkler M.E."/>
        </authorList>
    </citation>
    <scope>NUCLEOTIDE SEQUENCE</scope>
</reference>
<name>A0A382SES4_9ZZZZ</name>
<organism evidence="2">
    <name type="scientific">marine metagenome</name>
    <dbReference type="NCBI Taxonomy" id="408172"/>
    <lineage>
        <taxon>unclassified sequences</taxon>
        <taxon>metagenomes</taxon>
        <taxon>ecological metagenomes</taxon>
    </lineage>
</organism>